<dbReference type="PANTHER" id="PTHR24148">
    <property type="entry name" value="ANKYRIN REPEAT DOMAIN-CONTAINING PROTEIN 39 HOMOLOG-RELATED"/>
    <property type="match status" value="1"/>
</dbReference>
<dbReference type="KEGG" id="amus:LMH87_012180"/>
<evidence type="ECO:0000313" key="2">
    <source>
        <dbReference type="EMBL" id="KAJ4151484.1"/>
    </source>
</evidence>
<evidence type="ECO:0000259" key="1">
    <source>
        <dbReference type="Pfam" id="PF06985"/>
    </source>
</evidence>
<reference evidence="2" key="1">
    <citation type="journal article" date="2023" name="Access Microbiol">
        <title>De-novo genome assembly for Akanthomyces muscarius, a biocontrol agent of insect agricultural pests.</title>
        <authorList>
            <person name="Erdos Z."/>
            <person name="Studholme D.J."/>
            <person name="Raymond B."/>
            <person name="Sharma M."/>
        </authorList>
    </citation>
    <scope>NUCLEOTIDE SEQUENCE</scope>
    <source>
        <strain evidence="2">Ve6</strain>
    </source>
</reference>
<evidence type="ECO:0000313" key="3">
    <source>
        <dbReference type="Proteomes" id="UP001144673"/>
    </source>
</evidence>
<protein>
    <recommendedName>
        <fullName evidence="1">Heterokaryon incompatibility domain-containing protein</fullName>
    </recommendedName>
</protein>
<comment type="caution">
    <text evidence="2">The sequence shown here is derived from an EMBL/GenBank/DDBJ whole genome shotgun (WGS) entry which is preliminary data.</text>
</comment>
<dbReference type="Pfam" id="PF06985">
    <property type="entry name" value="HET"/>
    <property type="match status" value="1"/>
</dbReference>
<gene>
    <name evidence="2" type="ORF">LMH87_012180</name>
</gene>
<sequence>MSQQSILNIVKYEPFLALDNFSMFRALEVIVRSLSGPTKDEIGGRTALGAARGPKMQARDRSYKHAKLPPRYIRVLELHPSASTDAALACRLRAQTIADEPYEALSYVWGKPTVFHSTIWCVDEDHVDSGGGTLRIGANLATALVAYRRLDQPRRIWVDAICIRQDDLDERLSQVRMMGDIFRNATQVLCWLGAFQEPATDEHLALAAIHFLREFNEDQMGHLRRIKAAIHKSETETREQSAKGDHDGEQLLLKTWRAVKTFFDIEYFHRAWIIQEIGLARRAWIAWGRSDICIDWAEVARFVLFLDDNGASVINALDLKSWVCNHINLVWSNKPDGTPLFDFSEVLHWARVHLSTDPRDFVYSLLGHPSAVVGGQLLIEPVYTLSTARVYTQLVVNIIQRTRSLHILAFVDHGEEPSPMGLPTWVPDWQGLNLVAPLRCPTRAASLEYCNVAVDDGGSRKTPALRCQGALVSSLRAYSSMIDPKELAITDYAAEAKKKLPFLIDHIYARLVLTQPAETRPSADYFISALSFILTGAHRGTTPAASGPARDEQRADCAAHAVHAEALRTTAEPGPFFGSLSAEEASQMQALAALGCAAQVVQDMTWTSMCRRVFITRDGQLGLGPRSMAGGDVVAVLPGSRYPLLLREKTGGAETEHELVGPVLLYGFMNSEVAEAPAGTFVEQEFCLV</sequence>
<dbReference type="Pfam" id="PF26639">
    <property type="entry name" value="Het-6_barrel"/>
    <property type="match status" value="1"/>
</dbReference>
<dbReference type="PANTHER" id="PTHR24148:SF73">
    <property type="entry name" value="HET DOMAIN PROTEIN (AFU_ORTHOLOGUE AFUA_8G01020)"/>
    <property type="match status" value="1"/>
</dbReference>
<dbReference type="GeneID" id="80899339"/>
<keyword evidence="3" id="KW-1185">Reference proteome</keyword>
<dbReference type="InterPro" id="IPR052895">
    <property type="entry name" value="HetReg/Transcr_Mod"/>
</dbReference>
<dbReference type="Proteomes" id="UP001144673">
    <property type="component" value="Chromosome 4"/>
</dbReference>
<accession>A0A9W8QAM5</accession>
<dbReference type="RefSeq" id="XP_056053198.1">
    <property type="nucleotide sequence ID" value="XM_056201447.1"/>
</dbReference>
<dbReference type="InterPro" id="IPR010730">
    <property type="entry name" value="HET"/>
</dbReference>
<dbReference type="EMBL" id="JAJHUN010000009">
    <property type="protein sequence ID" value="KAJ4151484.1"/>
    <property type="molecule type" value="Genomic_DNA"/>
</dbReference>
<organism evidence="2 3">
    <name type="scientific">Akanthomyces muscarius</name>
    <name type="common">Entomopathogenic fungus</name>
    <name type="synonym">Lecanicillium muscarium</name>
    <dbReference type="NCBI Taxonomy" id="2231603"/>
    <lineage>
        <taxon>Eukaryota</taxon>
        <taxon>Fungi</taxon>
        <taxon>Dikarya</taxon>
        <taxon>Ascomycota</taxon>
        <taxon>Pezizomycotina</taxon>
        <taxon>Sordariomycetes</taxon>
        <taxon>Hypocreomycetidae</taxon>
        <taxon>Hypocreales</taxon>
        <taxon>Cordycipitaceae</taxon>
        <taxon>Akanthomyces</taxon>
    </lineage>
</organism>
<feature type="domain" description="Heterokaryon incompatibility" evidence="1">
    <location>
        <begin position="102"/>
        <end position="276"/>
    </location>
</feature>
<name>A0A9W8QAM5_AKAMU</name>
<proteinExistence type="predicted"/>
<dbReference type="AlphaFoldDB" id="A0A9W8QAM5"/>